<proteinExistence type="predicted"/>
<dbReference type="Gene3D" id="3.40.33.10">
    <property type="entry name" value="CAP"/>
    <property type="match status" value="1"/>
</dbReference>
<keyword evidence="2" id="KW-0732">Signal</keyword>
<evidence type="ECO:0000259" key="3">
    <source>
        <dbReference type="Pfam" id="PF00188"/>
    </source>
</evidence>
<evidence type="ECO:0000256" key="2">
    <source>
        <dbReference type="SAM" id="SignalP"/>
    </source>
</evidence>
<dbReference type="PANTHER" id="PTHR31157:SF1">
    <property type="entry name" value="SCP DOMAIN-CONTAINING PROTEIN"/>
    <property type="match status" value="1"/>
</dbReference>
<comment type="caution">
    <text evidence="4">The sequence shown here is derived from an EMBL/GenBank/DDBJ whole genome shotgun (WGS) entry which is preliminary data.</text>
</comment>
<dbReference type="PANTHER" id="PTHR31157">
    <property type="entry name" value="SCP DOMAIN-CONTAINING PROTEIN"/>
    <property type="match status" value="1"/>
</dbReference>
<dbReference type="Pfam" id="PF00188">
    <property type="entry name" value="CAP"/>
    <property type="match status" value="1"/>
</dbReference>
<feature type="region of interest" description="Disordered" evidence="1">
    <location>
        <begin position="178"/>
        <end position="202"/>
    </location>
</feature>
<feature type="chain" id="PRO_5016307838" description="SCP domain-containing protein" evidence="2">
    <location>
        <begin position="26"/>
        <end position="202"/>
    </location>
</feature>
<evidence type="ECO:0000313" key="5">
    <source>
        <dbReference type="Proteomes" id="UP000249130"/>
    </source>
</evidence>
<name>A0A327KVY7_9BRAD</name>
<sequence>MTSDVSFARRRAVLLFAGVGALVLAGCAGDRDPPPGEPSFYQNLAKGGQLDPAAAASMISGYRRNNGLGAVTLDPVLMRLAEEQAQAMAAKNKLDHNVGRDFKTRMSSSGFDAAMAVENVSAGYHTLAEAFSGWRDSPPHRANMLAKDATRMGIGAVYAPNTKYRVFWALIMAAPDKRADTGGPASGTPHQWGMPLPQATLR</sequence>
<dbReference type="RefSeq" id="WP_111421841.1">
    <property type="nucleotide sequence ID" value="NZ_NPEX01000283.1"/>
</dbReference>
<feature type="domain" description="SCP" evidence="3">
    <location>
        <begin position="58"/>
        <end position="169"/>
    </location>
</feature>
<dbReference type="InterPro" id="IPR035940">
    <property type="entry name" value="CAP_sf"/>
</dbReference>
<dbReference type="AlphaFoldDB" id="A0A327KVY7"/>
<organism evidence="4 5">
    <name type="scientific">Rhodoplanes roseus</name>
    <dbReference type="NCBI Taxonomy" id="29409"/>
    <lineage>
        <taxon>Bacteria</taxon>
        <taxon>Pseudomonadati</taxon>
        <taxon>Pseudomonadota</taxon>
        <taxon>Alphaproteobacteria</taxon>
        <taxon>Hyphomicrobiales</taxon>
        <taxon>Nitrobacteraceae</taxon>
        <taxon>Rhodoplanes</taxon>
    </lineage>
</organism>
<keyword evidence="5" id="KW-1185">Reference proteome</keyword>
<dbReference type="InterPro" id="IPR014044">
    <property type="entry name" value="CAP_dom"/>
</dbReference>
<evidence type="ECO:0000313" key="4">
    <source>
        <dbReference type="EMBL" id="RAI39518.1"/>
    </source>
</evidence>
<dbReference type="CDD" id="cd05379">
    <property type="entry name" value="CAP_bacterial"/>
    <property type="match status" value="1"/>
</dbReference>
<dbReference type="EMBL" id="NPEX01000283">
    <property type="protein sequence ID" value="RAI39518.1"/>
    <property type="molecule type" value="Genomic_DNA"/>
</dbReference>
<dbReference type="Proteomes" id="UP000249130">
    <property type="component" value="Unassembled WGS sequence"/>
</dbReference>
<protein>
    <recommendedName>
        <fullName evidence="3">SCP domain-containing protein</fullName>
    </recommendedName>
</protein>
<accession>A0A327KVY7</accession>
<dbReference type="OrthoDB" id="7852865at2"/>
<dbReference type="SUPFAM" id="SSF55797">
    <property type="entry name" value="PR-1-like"/>
    <property type="match status" value="1"/>
</dbReference>
<feature type="signal peptide" evidence="2">
    <location>
        <begin position="1"/>
        <end position="25"/>
    </location>
</feature>
<reference evidence="4 5" key="1">
    <citation type="submission" date="2017-07" db="EMBL/GenBank/DDBJ databases">
        <title>Draft Genome Sequences of Select Purple Nonsulfur Bacteria.</title>
        <authorList>
            <person name="Lasarre B."/>
            <person name="Mckinlay J.B."/>
        </authorList>
    </citation>
    <scope>NUCLEOTIDE SEQUENCE [LARGE SCALE GENOMIC DNA]</scope>
    <source>
        <strain evidence="4 5">DSM 5909</strain>
    </source>
</reference>
<evidence type="ECO:0000256" key="1">
    <source>
        <dbReference type="SAM" id="MobiDB-lite"/>
    </source>
</evidence>
<gene>
    <name evidence="4" type="ORF">CH341_25665</name>
</gene>